<evidence type="ECO:0000313" key="2">
    <source>
        <dbReference type="EMBL" id="MDR6268833.1"/>
    </source>
</evidence>
<protein>
    <submittedName>
        <fullName evidence="2">Cupin superfamily protein</fullName>
    </submittedName>
</protein>
<accession>A0ABU1J8U3</accession>
<dbReference type="PANTHER" id="PTHR40943:SF1">
    <property type="entry name" value="CYTOPLASMIC PROTEIN"/>
    <property type="match status" value="1"/>
</dbReference>
<dbReference type="InterPro" id="IPR011051">
    <property type="entry name" value="RmlC_Cupin_sf"/>
</dbReference>
<comment type="caution">
    <text evidence="2">The sequence shown here is derived from an EMBL/GenBank/DDBJ whole genome shotgun (WGS) entry which is preliminary data.</text>
</comment>
<gene>
    <name evidence="2" type="ORF">JOE69_001071</name>
</gene>
<dbReference type="PANTHER" id="PTHR40943">
    <property type="entry name" value="CYTOPLASMIC PROTEIN-RELATED"/>
    <property type="match status" value="1"/>
</dbReference>
<dbReference type="Pfam" id="PF05899">
    <property type="entry name" value="Cupin_3"/>
    <property type="match status" value="1"/>
</dbReference>
<organism evidence="2 3">
    <name type="scientific">Arthrobacter russicus</name>
    <dbReference type="NCBI Taxonomy" id="172040"/>
    <lineage>
        <taxon>Bacteria</taxon>
        <taxon>Bacillati</taxon>
        <taxon>Actinomycetota</taxon>
        <taxon>Actinomycetes</taxon>
        <taxon>Micrococcales</taxon>
        <taxon>Micrococcaceae</taxon>
        <taxon>Arthrobacter</taxon>
    </lineage>
</organism>
<dbReference type="EMBL" id="JAVDQF010000001">
    <property type="protein sequence ID" value="MDR6268833.1"/>
    <property type="molecule type" value="Genomic_DNA"/>
</dbReference>
<dbReference type="Proteomes" id="UP001185069">
    <property type="component" value="Unassembled WGS sequence"/>
</dbReference>
<evidence type="ECO:0000259" key="1">
    <source>
        <dbReference type="Pfam" id="PF05899"/>
    </source>
</evidence>
<dbReference type="Gene3D" id="2.60.120.10">
    <property type="entry name" value="Jelly Rolls"/>
    <property type="match status" value="1"/>
</dbReference>
<dbReference type="InterPro" id="IPR014710">
    <property type="entry name" value="RmlC-like_jellyroll"/>
</dbReference>
<keyword evidence="3" id="KW-1185">Reference proteome</keyword>
<name>A0ABU1J8U3_9MICC</name>
<dbReference type="InterPro" id="IPR008579">
    <property type="entry name" value="UGlyAH_Cupin_dom"/>
</dbReference>
<feature type="domain" description="(S)-ureidoglycine aminohydrolase cupin" evidence="1">
    <location>
        <begin position="39"/>
        <end position="109"/>
    </location>
</feature>
<dbReference type="RefSeq" id="WP_309796715.1">
    <property type="nucleotide sequence ID" value="NZ_BAAAHY010000006.1"/>
</dbReference>
<evidence type="ECO:0000313" key="3">
    <source>
        <dbReference type="Proteomes" id="UP001185069"/>
    </source>
</evidence>
<sequence>MEPNTAIRAADVVVVLEDIEPRRLHSASAQDGATELGILGGVEFGIWEMTEGTASDTENDEVFLVISGSATIDFPQERRSLRVGPGDLVRLGAGTRTTWTVHEQLRKLYLTLPDDTPGPIDESGPHD</sequence>
<proteinExistence type="predicted"/>
<dbReference type="SUPFAM" id="SSF51182">
    <property type="entry name" value="RmlC-like cupins"/>
    <property type="match status" value="1"/>
</dbReference>
<reference evidence="2 3" key="1">
    <citation type="submission" date="2023-07" db="EMBL/GenBank/DDBJ databases">
        <title>Sequencing the genomes of 1000 actinobacteria strains.</title>
        <authorList>
            <person name="Klenk H.-P."/>
        </authorList>
    </citation>
    <scope>NUCLEOTIDE SEQUENCE [LARGE SCALE GENOMIC DNA]</scope>
    <source>
        <strain evidence="2 3">DSM 14555</strain>
    </source>
</reference>